<dbReference type="SUPFAM" id="SSF52096">
    <property type="entry name" value="ClpP/crotonase"/>
    <property type="match status" value="1"/>
</dbReference>
<dbReference type="PANTHER" id="PTHR43602">
    <property type="match status" value="1"/>
</dbReference>
<evidence type="ECO:0000256" key="4">
    <source>
        <dbReference type="ARBA" id="ARBA00023098"/>
    </source>
</evidence>
<evidence type="ECO:0000256" key="2">
    <source>
        <dbReference type="ARBA" id="ARBA00022832"/>
    </source>
</evidence>
<dbReference type="CDD" id="cd06558">
    <property type="entry name" value="crotonase-like"/>
    <property type="match status" value="1"/>
</dbReference>
<dbReference type="InterPro" id="IPR014748">
    <property type="entry name" value="Enoyl-CoA_hydra_C"/>
</dbReference>
<dbReference type="InterPro" id="IPR029045">
    <property type="entry name" value="ClpP/crotonase-like_dom_sf"/>
</dbReference>
<dbReference type="GO" id="GO:0004300">
    <property type="term" value="F:enoyl-CoA hydratase activity"/>
    <property type="evidence" value="ECO:0007669"/>
    <property type="project" value="UniProtKB-EC"/>
</dbReference>
<dbReference type="InterPro" id="IPR052377">
    <property type="entry name" value="Mitochondrial_ECH-domain"/>
</dbReference>
<dbReference type="EMBL" id="CP146606">
    <property type="protein sequence ID" value="WYK20086.1"/>
    <property type="molecule type" value="Genomic_DNA"/>
</dbReference>
<dbReference type="NCBIfam" id="NF006008">
    <property type="entry name" value="PRK08139.1"/>
    <property type="match status" value="1"/>
</dbReference>
<keyword evidence="3" id="KW-0809">Transit peptide</keyword>
<evidence type="ECO:0000256" key="1">
    <source>
        <dbReference type="ARBA" id="ARBA00005254"/>
    </source>
</evidence>
<organism evidence="7 8">
    <name type="scientific">Roseovarius rhodophyticola</name>
    <dbReference type="NCBI Taxonomy" id="3080827"/>
    <lineage>
        <taxon>Bacteria</taxon>
        <taxon>Pseudomonadati</taxon>
        <taxon>Pseudomonadota</taxon>
        <taxon>Alphaproteobacteria</taxon>
        <taxon>Rhodobacterales</taxon>
        <taxon>Roseobacteraceae</taxon>
        <taxon>Roseovarius</taxon>
    </lineage>
</organism>
<evidence type="ECO:0000256" key="6">
    <source>
        <dbReference type="ARBA" id="ARBA00040545"/>
    </source>
</evidence>
<reference evidence="7 8" key="1">
    <citation type="submission" date="2024-02" db="EMBL/GenBank/DDBJ databases">
        <title>Roseovarius strain W115 nov., isolated from a marine algae.</title>
        <authorList>
            <person name="Lee M.W."/>
            <person name="Lee J.K."/>
            <person name="Kim J.M."/>
            <person name="Choi D.G."/>
            <person name="Baek J.H."/>
            <person name="Bayburt H."/>
            <person name="Jung J.J."/>
            <person name="Han D.M."/>
            <person name="Jeon C.O."/>
        </authorList>
    </citation>
    <scope>NUCLEOTIDE SEQUENCE [LARGE SCALE GENOMIC DNA]</scope>
    <source>
        <strain evidence="7 8">W115</strain>
    </source>
</reference>
<dbReference type="Pfam" id="PF00378">
    <property type="entry name" value="ECH_1"/>
    <property type="match status" value="1"/>
</dbReference>
<keyword evidence="7" id="KW-0456">Lyase</keyword>
<evidence type="ECO:0000313" key="8">
    <source>
        <dbReference type="Proteomes" id="UP001281305"/>
    </source>
</evidence>
<protein>
    <recommendedName>
        <fullName evidence="6">Enoyl-CoA hydratase domain-containing protein 3, mitochondrial</fullName>
    </recommendedName>
</protein>
<dbReference type="Proteomes" id="UP001281305">
    <property type="component" value="Chromosome"/>
</dbReference>
<dbReference type="RefSeq" id="WP_317057812.1">
    <property type="nucleotide sequence ID" value="NZ_CP146606.1"/>
</dbReference>
<evidence type="ECO:0000313" key="7">
    <source>
        <dbReference type="EMBL" id="WYK20086.1"/>
    </source>
</evidence>
<proteinExistence type="inferred from homology"/>
<accession>A0ABZ2TK98</accession>
<dbReference type="PANTHER" id="PTHR43602:SF1">
    <property type="entry name" value="ENOYL-COA HYDRATASE DOMAIN-CONTAINING PROTEIN 3, MITOCHONDRIAL"/>
    <property type="match status" value="1"/>
</dbReference>
<gene>
    <name evidence="7" type="ORF">RZS32_016385</name>
</gene>
<dbReference type="Gene3D" id="3.90.226.10">
    <property type="entry name" value="2-enoyl-CoA Hydratase, Chain A, domain 1"/>
    <property type="match status" value="1"/>
</dbReference>
<evidence type="ECO:0000256" key="3">
    <source>
        <dbReference type="ARBA" id="ARBA00022946"/>
    </source>
</evidence>
<keyword evidence="8" id="KW-1185">Reference proteome</keyword>
<keyword evidence="2" id="KW-0276">Fatty acid metabolism</keyword>
<sequence>MKKGGHLLDGHFERHAFLPARLAVEESQTQRRHKMTILIREDQSAVARLTMNRPEALNALSDAMLAALHEELERISEDRSIRAVIIGGAGKAFCAGHDLKEMTQGRQAEDGGKAYFADLFNRCANVMRAIRDLPQPVIAQPHGIATAAGCQLVAACDLAIAAEGTRFGVNGVNIGLFCSTPMVALSRNIPRKQAFEMLTTGQFINTERATAMGLINKAVPEQDLNAATQELAETIAAKLGSAVKIGKEAFYRQLEMGLDDAYDYTRDVMVENMLWRDTEEGIAAFIEKRPPEWTQ</sequence>
<keyword evidence="4" id="KW-0443">Lipid metabolism</keyword>
<dbReference type="InterPro" id="IPR001753">
    <property type="entry name" value="Enoyl-CoA_hydra/iso"/>
</dbReference>
<comment type="function">
    <text evidence="5">May play a role in fatty acid biosynthesis and insulin sensitivity.</text>
</comment>
<dbReference type="Gene3D" id="1.10.12.10">
    <property type="entry name" value="Lyase 2-enoyl-coa Hydratase, Chain A, domain 2"/>
    <property type="match status" value="1"/>
</dbReference>
<evidence type="ECO:0000256" key="5">
    <source>
        <dbReference type="ARBA" id="ARBA00037410"/>
    </source>
</evidence>
<name>A0ABZ2TK98_9RHOB</name>
<comment type="similarity">
    <text evidence="1">Belongs to the enoyl-CoA hydratase/isomerase family.</text>
</comment>